<dbReference type="EMBL" id="JAUSTF010000024">
    <property type="protein sequence ID" value="MDQ0183347.1"/>
    <property type="molecule type" value="Genomic_DNA"/>
</dbReference>
<protein>
    <submittedName>
        <fullName evidence="2">Cytochrome c-type biogenesis protein CcmH/NrfF</fullName>
    </submittedName>
</protein>
<evidence type="ECO:0000313" key="3">
    <source>
        <dbReference type="EMBL" id="MDQ0183347.1"/>
    </source>
</evidence>
<feature type="transmembrane region" description="Helical" evidence="1">
    <location>
        <begin position="29"/>
        <end position="48"/>
    </location>
</feature>
<keyword evidence="1" id="KW-0472">Membrane</keyword>
<sequence>MNVILGIVAVIAILFFIIGGTVKALGFLLWIAPILIVLAIIVFLFRLISGRRRV</sequence>
<dbReference type="EMBL" id="JAUSRG010000017">
    <property type="protein sequence ID" value="MDP9907137.1"/>
    <property type="molecule type" value="Genomic_DNA"/>
</dbReference>
<keyword evidence="1" id="KW-1133">Transmembrane helix</keyword>
<comment type="caution">
    <text evidence="2">The sequence shown here is derived from an EMBL/GenBank/DDBJ whole genome shotgun (WGS) entry which is preliminary data.</text>
</comment>
<gene>
    <name evidence="2" type="ORF">J2S90_004127</name>
    <name evidence="3" type="ORF">J2S93_004809</name>
</gene>
<keyword evidence="4" id="KW-1185">Reference proteome</keyword>
<dbReference type="AlphaFoldDB" id="A0AAW8DKZ2"/>
<evidence type="ECO:0000313" key="4">
    <source>
        <dbReference type="Proteomes" id="UP001230951"/>
    </source>
</evidence>
<dbReference type="Proteomes" id="UP001230951">
    <property type="component" value="Unassembled WGS sequence"/>
</dbReference>
<name>A0AAW8DKZ2_9MICC</name>
<evidence type="ECO:0000313" key="2">
    <source>
        <dbReference type="EMBL" id="MDP9907137.1"/>
    </source>
</evidence>
<keyword evidence="1" id="KW-0812">Transmembrane</keyword>
<dbReference type="Proteomes" id="UP001242995">
    <property type="component" value="Unassembled WGS sequence"/>
</dbReference>
<reference evidence="2 4" key="1">
    <citation type="submission" date="2023-07" db="EMBL/GenBank/DDBJ databases">
        <title>Sorghum-associated microbial communities from plants grown in Nebraska, USA.</title>
        <authorList>
            <person name="Schachtman D."/>
        </authorList>
    </citation>
    <scope>NUCLEOTIDE SEQUENCE</scope>
    <source>
        <strain evidence="2">DS1006</strain>
        <strain evidence="3 4">DS1016</strain>
    </source>
</reference>
<evidence type="ECO:0000256" key="1">
    <source>
        <dbReference type="SAM" id="Phobius"/>
    </source>
</evidence>
<organism evidence="2 5">
    <name type="scientific">Arthrobacter bambusae</name>
    <dbReference type="NCBI Taxonomy" id="1338426"/>
    <lineage>
        <taxon>Bacteria</taxon>
        <taxon>Bacillati</taxon>
        <taxon>Actinomycetota</taxon>
        <taxon>Actinomycetes</taxon>
        <taxon>Micrococcales</taxon>
        <taxon>Micrococcaceae</taxon>
        <taxon>Arthrobacter</taxon>
    </lineage>
</organism>
<proteinExistence type="predicted"/>
<accession>A0AAW8DKZ2</accession>
<evidence type="ECO:0000313" key="5">
    <source>
        <dbReference type="Proteomes" id="UP001242995"/>
    </source>
</evidence>
<dbReference type="RefSeq" id="WP_148667595.1">
    <property type="nucleotide sequence ID" value="NZ_JAUSRG010000017.1"/>
</dbReference>